<dbReference type="RefSeq" id="WP_385941709.1">
    <property type="nucleotide sequence ID" value="NZ_JBHSOZ010000005.1"/>
</dbReference>
<evidence type="ECO:0000313" key="3">
    <source>
        <dbReference type="EMBL" id="MFC5713658.1"/>
    </source>
</evidence>
<comment type="caution">
    <text evidence="3">The sequence shown here is derived from an EMBL/GenBank/DDBJ whole genome shotgun (WGS) entry which is preliminary data.</text>
</comment>
<evidence type="ECO:0000256" key="1">
    <source>
        <dbReference type="SAM" id="MobiDB-lite"/>
    </source>
</evidence>
<evidence type="ECO:0000313" key="4">
    <source>
        <dbReference type="Proteomes" id="UP001596142"/>
    </source>
</evidence>
<protein>
    <recommendedName>
        <fullName evidence="5">DUF4367 domain-containing protein</fullName>
    </recommendedName>
</protein>
<reference evidence="4" key="1">
    <citation type="journal article" date="2019" name="Int. J. Syst. Evol. Microbiol.">
        <title>The Global Catalogue of Microorganisms (GCM) 10K type strain sequencing project: providing services to taxonomists for standard genome sequencing and annotation.</title>
        <authorList>
            <consortium name="The Broad Institute Genomics Platform"/>
            <consortium name="The Broad Institute Genome Sequencing Center for Infectious Disease"/>
            <person name="Wu L."/>
            <person name="Ma J."/>
        </authorList>
    </citation>
    <scope>NUCLEOTIDE SEQUENCE [LARGE SCALE GENOMIC DNA]</scope>
    <source>
        <strain evidence="4">CECT 7184</strain>
    </source>
</reference>
<feature type="compositionally biased region" description="Acidic residues" evidence="1">
    <location>
        <begin position="49"/>
        <end position="64"/>
    </location>
</feature>
<proteinExistence type="predicted"/>
<feature type="chain" id="PRO_5046399785" description="DUF4367 domain-containing protein" evidence="2">
    <location>
        <begin position="22"/>
        <end position="183"/>
    </location>
</feature>
<dbReference type="EMBL" id="JBHSOZ010000005">
    <property type="protein sequence ID" value="MFC5713658.1"/>
    <property type="molecule type" value="Genomic_DNA"/>
</dbReference>
<feature type="compositionally biased region" description="Acidic residues" evidence="1">
    <location>
        <begin position="24"/>
        <end position="41"/>
    </location>
</feature>
<accession>A0ABW0YME3</accession>
<dbReference type="PROSITE" id="PS51257">
    <property type="entry name" value="PROKAR_LIPOPROTEIN"/>
    <property type="match status" value="1"/>
</dbReference>
<evidence type="ECO:0000256" key="2">
    <source>
        <dbReference type="SAM" id="SignalP"/>
    </source>
</evidence>
<evidence type="ECO:0008006" key="5">
    <source>
        <dbReference type="Google" id="ProtNLM"/>
    </source>
</evidence>
<organism evidence="3 4">
    <name type="scientific">Thalassorhabdus alkalitolerans</name>
    <dbReference type="NCBI Taxonomy" id="2282697"/>
    <lineage>
        <taxon>Bacteria</taxon>
        <taxon>Bacillati</taxon>
        <taxon>Bacillota</taxon>
        <taxon>Bacilli</taxon>
        <taxon>Bacillales</taxon>
        <taxon>Bacillaceae</taxon>
        <taxon>Thalassorhabdus</taxon>
    </lineage>
</organism>
<sequence length="183" mass="20677">MKKGLLLVSSLLIAGSLAACGEEASVDETEDVGAAEEEVNEEVNSTESKDEEESTEEHEEDANSENELITSFVNGFYNANTQDERMQAVEEFMHEGVQDLFFMMVGFSEENEIDPVTSHHLLATTNHEEDGESMELVLVELTTEEKTREDIFAVSDGKILWMYSEDVEDEDMRDAYQELIELF</sequence>
<keyword evidence="4" id="KW-1185">Reference proteome</keyword>
<dbReference type="Proteomes" id="UP001596142">
    <property type="component" value="Unassembled WGS sequence"/>
</dbReference>
<gene>
    <name evidence="3" type="ORF">ACFPU1_12765</name>
</gene>
<name>A0ABW0YME3_9BACI</name>
<feature type="signal peptide" evidence="2">
    <location>
        <begin position="1"/>
        <end position="21"/>
    </location>
</feature>
<keyword evidence="2" id="KW-0732">Signal</keyword>
<feature type="region of interest" description="Disordered" evidence="1">
    <location>
        <begin position="22"/>
        <end position="67"/>
    </location>
</feature>